<sequence>MKRTITIFSALLLGTIIGSCDQKEVQDTSSESLETIQETEENHSFLEEYPNAKKMKEIDMRIDPENRVESLYWEKQSKNGSEFTQVVAYLNEDGLPMKITEHFVDGNYQPEGRRHYYLDENKLIAFSEESNQWIDSLNTNYSEKRTIYNAAEPVISQVRYADSYDEIEDVQWKNIRAEHHSLKKVNKILSGVEEFQPHFISVIKTDQLFLLLGEAKPQTEERYTTAVRVDEMTPFIKDLLENLDKYKFRPVEIAFEVVGGNNTPEYRVLTNIAWKE</sequence>
<dbReference type="AlphaFoldDB" id="A0A2U2XCD5"/>
<organism evidence="1 2">
    <name type="scientific">Brumimicrobium oceani</name>
    <dbReference type="NCBI Taxonomy" id="2100725"/>
    <lineage>
        <taxon>Bacteria</taxon>
        <taxon>Pseudomonadati</taxon>
        <taxon>Bacteroidota</taxon>
        <taxon>Flavobacteriia</taxon>
        <taxon>Flavobacteriales</taxon>
        <taxon>Crocinitomicaceae</taxon>
        <taxon>Brumimicrobium</taxon>
    </lineage>
</organism>
<reference evidence="1 2" key="2">
    <citation type="submission" date="2018-05" db="EMBL/GenBank/DDBJ databases">
        <authorList>
            <person name="Lanie J.A."/>
            <person name="Ng W.-L."/>
            <person name="Kazmierczak K.M."/>
            <person name="Andrzejewski T.M."/>
            <person name="Davidsen T.M."/>
            <person name="Wayne K.J."/>
            <person name="Tettelin H."/>
            <person name="Glass J.I."/>
            <person name="Rusch D."/>
            <person name="Podicherti R."/>
            <person name="Tsui H.-C.T."/>
            <person name="Winkler M.E."/>
        </authorList>
    </citation>
    <scope>NUCLEOTIDE SEQUENCE [LARGE SCALE GENOMIC DNA]</scope>
    <source>
        <strain evidence="1 2">C305</strain>
    </source>
</reference>
<dbReference type="Proteomes" id="UP000245370">
    <property type="component" value="Unassembled WGS sequence"/>
</dbReference>
<protein>
    <submittedName>
        <fullName evidence="1">Uncharacterized protein</fullName>
    </submittedName>
</protein>
<evidence type="ECO:0000313" key="1">
    <source>
        <dbReference type="EMBL" id="PWH85438.1"/>
    </source>
</evidence>
<dbReference type="PROSITE" id="PS51257">
    <property type="entry name" value="PROKAR_LIPOPROTEIN"/>
    <property type="match status" value="1"/>
</dbReference>
<gene>
    <name evidence="1" type="ORF">DIT68_09275</name>
</gene>
<comment type="caution">
    <text evidence="1">The sequence shown here is derived from an EMBL/GenBank/DDBJ whole genome shotgun (WGS) entry which is preliminary data.</text>
</comment>
<accession>A0A2U2XCD5</accession>
<dbReference type="EMBL" id="QFRJ01000006">
    <property type="protein sequence ID" value="PWH85438.1"/>
    <property type="molecule type" value="Genomic_DNA"/>
</dbReference>
<evidence type="ECO:0000313" key="2">
    <source>
        <dbReference type="Proteomes" id="UP000245370"/>
    </source>
</evidence>
<proteinExistence type="predicted"/>
<reference evidence="1 2" key="1">
    <citation type="submission" date="2018-05" db="EMBL/GenBank/DDBJ databases">
        <title>Brumimicrobium oceani sp. nov., isolated from coastal sediment.</title>
        <authorList>
            <person name="Kou Y."/>
        </authorList>
    </citation>
    <scope>NUCLEOTIDE SEQUENCE [LARGE SCALE GENOMIC DNA]</scope>
    <source>
        <strain evidence="1 2">C305</strain>
    </source>
</reference>
<dbReference type="RefSeq" id="WP_109359519.1">
    <property type="nucleotide sequence ID" value="NZ_QFRJ01000006.1"/>
</dbReference>
<dbReference type="OrthoDB" id="1466712at2"/>
<keyword evidence="2" id="KW-1185">Reference proteome</keyword>
<name>A0A2U2XCD5_9FLAO</name>